<evidence type="ECO:0000313" key="1">
    <source>
        <dbReference type="EMBL" id="QOL20384.1"/>
    </source>
</evidence>
<name>A0A7L9RUZ2_9PROT</name>
<accession>A0A7L9RUZ2</accession>
<dbReference type="Proteomes" id="UP000594001">
    <property type="component" value="Chromosome"/>
</dbReference>
<dbReference type="KEGG" id="pbal:CPBP_01176"/>
<proteinExistence type="predicted"/>
<organism evidence="1 2">
    <name type="scientific">Candidatus Bodocaedibacter vickermanii</name>
    <dbReference type="NCBI Taxonomy" id="2741701"/>
    <lineage>
        <taxon>Bacteria</taxon>
        <taxon>Pseudomonadati</taxon>
        <taxon>Pseudomonadota</taxon>
        <taxon>Alphaproteobacteria</taxon>
        <taxon>Holosporales</taxon>
        <taxon>Candidatus Paracaedibacteraceae</taxon>
        <taxon>Candidatus Bodocaedibacter</taxon>
    </lineage>
</organism>
<dbReference type="RefSeq" id="WP_350331932.1">
    <property type="nucleotide sequence ID" value="NZ_CP054719.1"/>
</dbReference>
<dbReference type="EMBL" id="CP054719">
    <property type="protein sequence ID" value="QOL20384.1"/>
    <property type="molecule type" value="Genomic_DNA"/>
</dbReference>
<reference evidence="1 2" key="1">
    <citation type="submission" date="2020-06" db="EMBL/GenBank/DDBJ databases">
        <title>The endosymbiont of the kinetoplastid Bodo saltans is a Paracaedibacter-like alpha-proteobacterium possessing a putative toxin-antitoxin system.</title>
        <authorList>
            <person name="Midha S."/>
            <person name="Rigden D.J."/>
            <person name="Siozios S."/>
            <person name="Hurst G.D.D."/>
            <person name="Jackson A.P."/>
        </authorList>
    </citation>
    <scope>NUCLEOTIDE SEQUENCE [LARGE SCALE GENOMIC DNA]</scope>
    <source>
        <strain evidence="1">Lake Konstanz</strain>
    </source>
</reference>
<protein>
    <submittedName>
        <fullName evidence="1">Uncharacterized protein</fullName>
    </submittedName>
</protein>
<evidence type="ECO:0000313" key="2">
    <source>
        <dbReference type="Proteomes" id="UP000594001"/>
    </source>
</evidence>
<sequence>MKKITYDDFLDIIQELSTQKDWDGLESYFNKYCAALVSAEVANTIQNVNLSEYENNLMNKAKEALSLAIEHNAKAVYFEYYIPDWSGGFYICPDYNSTEIQDDDWAANFISFRDDSLHFYPFGSQNTFEFEDLFYECEGTEEQSVVEYYLIARTTALFGRVSQTIDWGNIALCIGFHDQQIVTRIYEPQNMKVGE</sequence>
<keyword evidence="2" id="KW-1185">Reference proteome</keyword>
<gene>
    <name evidence="1" type="ORF">CPBP_01176</name>
</gene>
<dbReference type="AlphaFoldDB" id="A0A7L9RUZ2"/>